<keyword evidence="3" id="KW-0472">Membrane</keyword>
<evidence type="ECO:0000256" key="6">
    <source>
        <dbReference type="SAM" id="SignalP"/>
    </source>
</evidence>
<organism evidence="7 8">
    <name type="scientific">Kineococcus glutinatus</name>
    <dbReference type="NCBI Taxonomy" id="1070872"/>
    <lineage>
        <taxon>Bacteria</taxon>
        <taxon>Bacillati</taxon>
        <taxon>Actinomycetota</taxon>
        <taxon>Actinomycetes</taxon>
        <taxon>Kineosporiales</taxon>
        <taxon>Kineosporiaceae</taxon>
        <taxon>Kineococcus</taxon>
    </lineage>
</organism>
<gene>
    <name evidence="7" type="ORF">GCM10023225_26150</name>
</gene>
<dbReference type="InterPro" id="IPR050490">
    <property type="entry name" value="Bact_solute-bd_prot1"/>
</dbReference>
<dbReference type="EMBL" id="BAABIL010000424">
    <property type="protein sequence ID" value="GAA4986662.1"/>
    <property type="molecule type" value="Genomic_DNA"/>
</dbReference>
<evidence type="ECO:0000256" key="5">
    <source>
        <dbReference type="ARBA" id="ARBA00023288"/>
    </source>
</evidence>
<accession>A0ABP9I429</accession>
<dbReference type="PROSITE" id="PS51257">
    <property type="entry name" value="PROKAR_LIPOPROTEIN"/>
    <property type="match status" value="1"/>
</dbReference>
<reference evidence="8" key="1">
    <citation type="journal article" date="2019" name="Int. J. Syst. Evol. Microbiol.">
        <title>The Global Catalogue of Microorganisms (GCM) 10K type strain sequencing project: providing services to taxonomists for standard genome sequencing and annotation.</title>
        <authorList>
            <consortium name="The Broad Institute Genomics Platform"/>
            <consortium name="The Broad Institute Genome Sequencing Center for Infectious Disease"/>
            <person name="Wu L."/>
            <person name="Ma J."/>
        </authorList>
    </citation>
    <scope>NUCLEOTIDE SEQUENCE [LARGE SCALE GENOMIC DNA]</scope>
    <source>
        <strain evidence="8">JCM 18126</strain>
    </source>
</reference>
<dbReference type="RefSeq" id="WP_345713054.1">
    <property type="nucleotide sequence ID" value="NZ_BAABIL010000424.1"/>
</dbReference>
<dbReference type="InterPro" id="IPR006059">
    <property type="entry name" value="SBP"/>
</dbReference>
<comment type="caution">
    <text evidence="7">The sequence shown here is derived from an EMBL/GenBank/DDBJ whole genome shotgun (WGS) entry which is preliminary data.</text>
</comment>
<dbReference type="PANTHER" id="PTHR43649">
    <property type="entry name" value="ARABINOSE-BINDING PROTEIN-RELATED"/>
    <property type="match status" value="1"/>
</dbReference>
<proteinExistence type="predicted"/>
<keyword evidence="8" id="KW-1185">Reference proteome</keyword>
<dbReference type="PANTHER" id="PTHR43649:SF33">
    <property type="entry name" value="POLYGALACTURONAN_RHAMNOGALACTURONAN-BINDING PROTEIN YTCQ"/>
    <property type="match status" value="1"/>
</dbReference>
<evidence type="ECO:0000256" key="1">
    <source>
        <dbReference type="ARBA" id="ARBA00022475"/>
    </source>
</evidence>
<dbReference type="SUPFAM" id="SSF53850">
    <property type="entry name" value="Periplasmic binding protein-like II"/>
    <property type="match status" value="1"/>
</dbReference>
<evidence type="ECO:0000256" key="2">
    <source>
        <dbReference type="ARBA" id="ARBA00022729"/>
    </source>
</evidence>
<keyword evidence="4" id="KW-0564">Palmitate</keyword>
<evidence type="ECO:0000313" key="8">
    <source>
        <dbReference type="Proteomes" id="UP001501195"/>
    </source>
</evidence>
<evidence type="ECO:0000256" key="3">
    <source>
        <dbReference type="ARBA" id="ARBA00023136"/>
    </source>
</evidence>
<name>A0ABP9I429_9ACTN</name>
<keyword evidence="5" id="KW-0449">Lipoprotein</keyword>
<sequence>MHQPSRTWKLLGLAATTALALSACMGPTGSGQQEATAAATGDWGEATGEIEFWDTNANPALSAAWEKLIDRFEQEHPDIQVEYVGLPNSSYLQKVDNALATGTVPDVMLIGNDVANLIAQNALAPLDEAYEESGILPRIDGSMLDSERENAPDGKLYKAPLSALSDVIWYRTDWLAEAGLAAPTSYDEFFAAAEELTAKQDNRFGFAFRGGPGSMPPMFAMTYGMSGIGEFFTEDGQATLDAPENVAAFERYTSLYGRVSAEADLTNDYAKIVAAFDGGSAWATHHNLGSYQDHIKALGADKVAGVQPFPDAEGVVTATTPAISGLGVLADSDRKAAAWEFVEFMSTEGNSEWVEQVGQVPANLDAQDDPWIERSQPLREIVATSENPETQYVKLPTYLPDWASICKTEMEPDFQAVLTGTMAPRDFLTKYADRFEQAQAEYEEHAKG</sequence>
<feature type="signal peptide" evidence="6">
    <location>
        <begin position="1"/>
        <end position="25"/>
    </location>
</feature>
<evidence type="ECO:0000313" key="7">
    <source>
        <dbReference type="EMBL" id="GAA4986662.1"/>
    </source>
</evidence>
<dbReference type="CDD" id="cd13585">
    <property type="entry name" value="PBP2_TMBP_like"/>
    <property type="match status" value="1"/>
</dbReference>
<dbReference type="Gene3D" id="3.40.190.10">
    <property type="entry name" value="Periplasmic binding protein-like II"/>
    <property type="match status" value="1"/>
</dbReference>
<keyword evidence="2 6" id="KW-0732">Signal</keyword>
<dbReference type="Pfam" id="PF01547">
    <property type="entry name" value="SBP_bac_1"/>
    <property type="match status" value="1"/>
</dbReference>
<dbReference type="Proteomes" id="UP001501195">
    <property type="component" value="Unassembled WGS sequence"/>
</dbReference>
<feature type="chain" id="PRO_5045432501" evidence="6">
    <location>
        <begin position="26"/>
        <end position="448"/>
    </location>
</feature>
<keyword evidence="1" id="KW-1003">Cell membrane</keyword>
<protein>
    <submittedName>
        <fullName evidence="7">Sugar ABC transporter substrate-binding protein</fullName>
    </submittedName>
</protein>
<evidence type="ECO:0000256" key="4">
    <source>
        <dbReference type="ARBA" id="ARBA00023139"/>
    </source>
</evidence>